<dbReference type="EMBL" id="CAOQHR010000007">
    <property type="protein sequence ID" value="CAI6337468.1"/>
    <property type="molecule type" value="Genomic_DNA"/>
</dbReference>
<feature type="region of interest" description="Disordered" evidence="1">
    <location>
        <begin position="528"/>
        <end position="547"/>
    </location>
</feature>
<feature type="compositionally biased region" description="Basic and acidic residues" evidence="1">
    <location>
        <begin position="213"/>
        <end position="223"/>
    </location>
</feature>
<dbReference type="Proteomes" id="UP001152607">
    <property type="component" value="Unassembled WGS sequence"/>
</dbReference>
<feature type="compositionally biased region" description="Basic and acidic residues" evidence="1">
    <location>
        <begin position="387"/>
        <end position="405"/>
    </location>
</feature>
<evidence type="ECO:0000313" key="2">
    <source>
        <dbReference type="EMBL" id="CAI6337468.1"/>
    </source>
</evidence>
<feature type="compositionally biased region" description="Basic residues" evidence="1">
    <location>
        <begin position="168"/>
        <end position="180"/>
    </location>
</feature>
<name>A0A9W4UNH4_9PLEO</name>
<protein>
    <submittedName>
        <fullName evidence="2">Uncharacterized protein</fullName>
    </submittedName>
</protein>
<feature type="region of interest" description="Disordered" evidence="1">
    <location>
        <begin position="264"/>
        <end position="284"/>
    </location>
</feature>
<keyword evidence="3" id="KW-1185">Reference proteome</keyword>
<feature type="compositionally biased region" description="Basic and acidic residues" evidence="1">
    <location>
        <begin position="433"/>
        <end position="450"/>
    </location>
</feature>
<reference evidence="2" key="1">
    <citation type="submission" date="2023-01" db="EMBL/GenBank/DDBJ databases">
        <authorList>
            <person name="Van Ghelder C."/>
            <person name="Rancurel C."/>
        </authorList>
    </citation>
    <scope>NUCLEOTIDE SEQUENCE</scope>
    <source>
        <strain evidence="2">CNCM I-4278</strain>
    </source>
</reference>
<accession>A0A9W4UNH4</accession>
<feature type="compositionally biased region" description="Basic and acidic residues" evidence="1">
    <location>
        <begin position="1"/>
        <end position="13"/>
    </location>
</feature>
<dbReference type="OrthoDB" id="3648773at2759"/>
<feature type="region of interest" description="Disordered" evidence="1">
    <location>
        <begin position="1"/>
        <end position="117"/>
    </location>
</feature>
<feature type="compositionally biased region" description="Basic residues" evidence="1">
    <location>
        <begin position="14"/>
        <end position="24"/>
    </location>
</feature>
<gene>
    <name evidence="2" type="ORF">PDIGIT_LOCUS10580</name>
</gene>
<organism evidence="2 3">
    <name type="scientific">Periconia digitata</name>
    <dbReference type="NCBI Taxonomy" id="1303443"/>
    <lineage>
        <taxon>Eukaryota</taxon>
        <taxon>Fungi</taxon>
        <taxon>Dikarya</taxon>
        <taxon>Ascomycota</taxon>
        <taxon>Pezizomycotina</taxon>
        <taxon>Dothideomycetes</taxon>
        <taxon>Pleosporomycetidae</taxon>
        <taxon>Pleosporales</taxon>
        <taxon>Massarineae</taxon>
        <taxon>Periconiaceae</taxon>
        <taxon>Periconia</taxon>
    </lineage>
</organism>
<feature type="region of interest" description="Disordered" evidence="1">
    <location>
        <begin position="341"/>
        <end position="459"/>
    </location>
</feature>
<evidence type="ECO:0000313" key="3">
    <source>
        <dbReference type="Proteomes" id="UP001152607"/>
    </source>
</evidence>
<dbReference type="AlphaFoldDB" id="A0A9W4UNH4"/>
<feature type="compositionally biased region" description="Low complexity" evidence="1">
    <location>
        <begin position="364"/>
        <end position="375"/>
    </location>
</feature>
<proteinExistence type="predicted"/>
<feature type="compositionally biased region" description="Polar residues" evidence="1">
    <location>
        <begin position="194"/>
        <end position="209"/>
    </location>
</feature>
<evidence type="ECO:0000256" key="1">
    <source>
        <dbReference type="SAM" id="MobiDB-lite"/>
    </source>
</evidence>
<sequence>MERRALVPAEKHVTRGKVTRRHTHFVPNSKRNTGQRSKFDFSATPNIDLPRSKQKHANAPSGKAGAKPNIPIQDRRQQSTKLRIPLDMPQLPSRSRPPVTEPVLPRSPANSPLPVSYTKSWQESGVANAPSTIFEHGDDAQGLVPLAGVEMLAKPASPQADTHDKQPHRNRSLARIRFSRTRSSGTRTSTESSHAVSSDQYSQPNTQGSRPPRTKDNLQDSSKHGYSLHRRWSGTHWPMHGGFASTTPSPKEPPFLINRFLKPKHSESPVQSPEQNVESPKHKSYWRRKQSFFVRSEYTSSPPFSAPAAIHPAIATPKPGPGGEVKGQLADFFFVDVQENSGARPRAPNASKPPPISVWDSDALLMPLPSMTPPSTEEEESPMDSPIAEKPDFETRITTPKDEVHSPYPENPFPLSPEANALENWFRVPNPAGEEKRDENEMKRAEETQRLEWITPEHLPSSPLCPLHEKYIGEGKGFCVYHGRADGASPQTEASEDQMLGSVDAMTKAVMGNAGDVDRDRLVAGRVRRGSKARKGSTSFGMSGLELEGSLVKSRRTRADVVSSQ</sequence>
<feature type="region of interest" description="Disordered" evidence="1">
    <location>
        <begin position="155"/>
        <end position="226"/>
    </location>
</feature>
<feature type="compositionally biased region" description="Polar residues" evidence="1">
    <location>
        <begin position="268"/>
        <end position="278"/>
    </location>
</feature>
<feature type="compositionally biased region" description="Low complexity" evidence="1">
    <location>
        <begin position="181"/>
        <end position="193"/>
    </location>
</feature>
<comment type="caution">
    <text evidence="2">The sequence shown here is derived from an EMBL/GenBank/DDBJ whole genome shotgun (WGS) entry which is preliminary data.</text>
</comment>